<evidence type="ECO:0000313" key="1">
    <source>
        <dbReference type="EMBL" id="KER28508.1"/>
    </source>
</evidence>
<keyword evidence="2" id="KW-1185">Reference proteome</keyword>
<protein>
    <submittedName>
        <fullName evidence="1">Uncharacterized protein</fullName>
    </submittedName>
</protein>
<reference evidence="1 2" key="1">
    <citation type="submission" date="2013-11" db="EMBL/GenBank/DDBJ databases">
        <title>Opisthorchis viverrini - life in the bile duct.</title>
        <authorList>
            <person name="Young N.D."/>
            <person name="Nagarajan N."/>
            <person name="Lin S.J."/>
            <person name="Korhonen P.K."/>
            <person name="Jex A.R."/>
            <person name="Hall R.S."/>
            <person name="Safavi-Hemami H."/>
            <person name="Kaewkong W."/>
            <person name="Bertrand D."/>
            <person name="Gao S."/>
            <person name="Seet Q."/>
            <person name="Wongkham S."/>
            <person name="Teh B.T."/>
            <person name="Wongkham C."/>
            <person name="Intapan P.M."/>
            <person name="Maleewong W."/>
            <person name="Yang X."/>
            <person name="Hu M."/>
            <person name="Wang Z."/>
            <person name="Hofmann A."/>
            <person name="Sternberg P.W."/>
            <person name="Tan P."/>
            <person name="Wang J."/>
            <person name="Gasser R.B."/>
        </authorList>
    </citation>
    <scope>NUCLEOTIDE SEQUENCE [LARGE SCALE GENOMIC DNA]</scope>
</reference>
<sequence>MRRSGAAHSVAWNHQNRRIQLGSRNLRSYTRRFSENNYFDHKRISPRFVVKSYLGCFFIKEITHKVTGNSSTAHDWFRCSWDSSGTCSPRLSANLMF</sequence>
<proteinExistence type="predicted"/>
<organism evidence="1 2">
    <name type="scientific">Opisthorchis viverrini</name>
    <name type="common">Southeast Asian liver fluke</name>
    <dbReference type="NCBI Taxonomy" id="6198"/>
    <lineage>
        <taxon>Eukaryota</taxon>
        <taxon>Metazoa</taxon>
        <taxon>Spiralia</taxon>
        <taxon>Lophotrochozoa</taxon>
        <taxon>Platyhelminthes</taxon>
        <taxon>Trematoda</taxon>
        <taxon>Digenea</taxon>
        <taxon>Opisthorchiida</taxon>
        <taxon>Opisthorchiata</taxon>
        <taxon>Opisthorchiidae</taxon>
        <taxon>Opisthorchis</taxon>
    </lineage>
</organism>
<name>A0A074ZM88_OPIVI</name>
<dbReference type="KEGG" id="ovi:T265_04649"/>
<gene>
    <name evidence="1" type="ORF">T265_04649</name>
</gene>
<evidence type="ECO:0000313" key="2">
    <source>
        <dbReference type="Proteomes" id="UP000054324"/>
    </source>
</evidence>
<accession>A0A074ZM88</accession>
<dbReference type="Proteomes" id="UP000054324">
    <property type="component" value="Unassembled WGS sequence"/>
</dbReference>
<dbReference type="GeneID" id="20318831"/>
<dbReference type="AlphaFoldDB" id="A0A074ZM88"/>
<dbReference type="CTD" id="20318831"/>
<dbReference type="RefSeq" id="XP_009167704.1">
    <property type="nucleotide sequence ID" value="XM_009169440.1"/>
</dbReference>
<dbReference type="EMBL" id="KL596697">
    <property type="protein sequence ID" value="KER28508.1"/>
    <property type="molecule type" value="Genomic_DNA"/>
</dbReference>